<dbReference type="PROSITE" id="PS50181">
    <property type="entry name" value="FBOX"/>
    <property type="match status" value="1"/>
</dbReference>
<proteinExistence type="predicted"/>
<organism evidence="3">
    <name type="scientific">Thrips palmi</name>
    <name type="common">Melon thrips</name>
    <dbReference type="NCBI Taxonomy" id="161013"/>
    <lineage>
        <taxon>Eukaryota</taxon>
        <taxon>Metazoa</taxon>
        <taxon>Ecdysozoa</taxon>
        <taxon>Arthropoda</taxon>
        <taxon>Hexapoda</taxon>
        <taxon>Insecta</taxon>
        <taxon>Pterygota</taxon>
        <taxon>Neoptera</taxon>
        <taxon>Paraneoptera</taxon>
        <taxon>Thysanoptera</taxon>
        <taxon>Terebrantia</taxon>
        <taxon>Thripoidea</taxon>
        <taxon>Thripidae</taxon>
        <taxon>Thrips</taxon>
    </lineage>
</organism>
<evidence type="ECO:0000313" key="3">
    <source>
        <dbReference type="RefSeq" id="XP_034244914.1"/>
    </source>
</evidence>
<keyword evidence="2" id="KW-1185">Reference proteome</keyword>
<dbReference type="AlphaFoldDB" id="A0A6P8ZPY5"/>
<reference evidence="3" key="1">
    <citation type="submission" date="2025-08" db="UniProtKB">
        <authorList>
            <consortium name="RefSeq"/>
        </authorList>
    </citation>
    <scope>IDENTIFICATION</scope>
    <source>
        <tissue evidence="3">Total insect</tissue>
    </source>
</reference>
<dbReference type="Proteomes" id="UP000515158">
    <property type="component" value="Unplaced"/>
</dbReference>
<protein>
    <submittedName>
        <fullName evidence="3">Uncharacterized protein LOC117647317 isoform X1</fullName>
    </submittedName>
</protein>
<dbReference type="InParanoid" id="A0A6P8ZPY5"/>
<accession>A0A6P8ZPY5</accession>
<dbReference type="SMART" id="SM00256">
    <property type="entry name" value="FBOX"/>
    <property type="match status" value="1"/>
</dbReference>
<evidence type="ECO:0000259" key="1">
    <source>
        <dbReference type="PROSITE" id="PS50181"/>
    </source>
</evidence>
<dbReference type="Gene3D" id="1.20.1280.50">
    <property type="match status" value="1"/>
</dbReference>
<dbReference type="InterPro" id="IPR001810">
    <property type="entry name" value="F-box_dom"/>
</dbReference>
<dbReference type="KEGG" id="tpal:117647317"/>
<dbReference type="InterPro" id="IPR036047">
    <property type="entry name" value="F-box-like_dom_sf"/>
</dbReference>
<dbReference type="RefSeq" id="XP_034244914.1">
    <property type="nucleotide sequence ID" value="XM_034389023.1"/>
</dbReference>
<dbReference type="Gene3D" id="3.80.10.10">
    <property type="entry name" value="Ribonuclease Inhibitor"/>
    <property type="match status" value="1"/>
</dbReference>
<sequence>MRCTEETVTPTKRIDKKATEHNCVLACHFEEFAIARVPACGPGPTQLAAFPLCSELLRESSIDRMDRVTLLGLPDDALLRVLAYLPLRELFVCRQVCRRFRSLCLHPDLWRYVWLPQSLVRAALSLAPCLAGFVGCLGDGLPMKEVAAAVAGTACVVDDLRLTLVEQEDVPLAEDVIRQLAAVGGVRILYLHTGCTTRTASIIEVVYSLDNLQELVIEAGAPLPAACNNVKVRSHLTRLEYVRKTHAPAIPADTLDPFFLQLVATHASTLEHVYVDFPFEVVVPMSLLAGIRGLRQLTCSLNEGMPQLLSLPDLVSVDFWSCDGGDLAPPGALDFLRQSSQLRTARLPDDDTAALVALSESRSAGVLTSLSFRGACVDDDAPLLTSLAAVLPRFPSLAELQMFAEPSADLLRAISPTSAPHLTRLTVLAPSDRCRHAWLHEPGIQDLLRRNSSLHLCVQFSLHGGDPKDCDCSWCLCKCGWCSWGCHSDLYSGGFRKFASHARGAGCSVNCYQV</sequence>
<evidence type="ECO:0000313" key="2">
    <source>
        <dbReference type="Proteomes" id="UP000515158"/>
    </source>
</evidence>
<name>A0A6P8ZPY5_THRPL</name>
<dbReference type="InterPro" id="IPR032675">
    <property type="entry name" value="LRR_dom_sf"/>
</dbReference>
<dbReference type="SUPFAM" id="SSF81383">
    <property type="entry name" value="F-box domain"/>
    <property type="match status" value="1"/>
</dbReference>
<dbReference type="GeneID" id="117647317"/>
<gene>
    <name evidence="3" type="primary">LOC117647317</name>
</gene>
<dbReference type="OrthoDB" id="2095648at2759"/>
<dbReference type="Pfam" id="PF00646">
    <property type="entry name" value="F-box"/>
    <property type="match status" value="1"/>
</dbReference>
<feature type="domain" description="F-box" evidence="1">
    <location>
        <begin position="67"/>
        <end position="113"/>
    </location>
</feature>